<accession>A0A348HDT5</accession>
<protein>
    <submittedName>
        <fullName evidence="1">ABC-type sugar transport systems, ATPase</fullName>
    </submittedName>
</protein>
<proteinExistence type="predicted"/>
<dbReference type="AlphaFoldDB" id="A0A348HDT5"/>
<keyword evidence="1" id="KW-0813">Transport</keyword>
<dbReference type="KEGG" id="zpl:ZBT109_1020"/>
<organism evidence="1 2">
    <name type="scientific">Zymobacter palmae</name>
    <dbReference type="NCBI Taxonomy" id="33074"/>
    <lineage>
        <taxon>Bacteria</taxon>
        <taxon>Pseudomonadati</taxon>
        <taxon>Pseudomonadota</taxon>
        <taxon>Gammaproteobacteria</taxon>
        <taxon>Oceanospirillales</taxon>
        <taxon>Halomonadaceae</taxon>
        <taxon>Zymobacter group</taxon>
        <taxon>Zymobacter</taxon>
    </lineage>
</organism>
<dbReference type="STRING" id="1123510.GCA_000620025_01048"/>
<keyword evidence="1" id="KW-0762">Sugar transport</keyword>
<evidence type="ECO:0000313" key="1">
    <source>
        <dbReference type="EMBL" id="BBG29787.1"/>
    </source>
</evidence>
<gene>
    <name evidence="1" type="ORF">ZBT109_1020</name>
</gene>
<name>A0A348HDT5_9GAMM</name>
<reference evidence="1 2" key="1">
    <citation type="submission" date="2018-09" db="EMBL/GenBank/DDBJ databases">
        <title>Zymobacter palmae IAM14233 (=T109) whole genome analysis.</title>
        <authorList>
            <person name="Yanase H."/>
        </authorList>
    </citation>
    <scope>NUCLEOTIDE SEQUENCE [LARGE SCALE GENOMIC DNA]</scope>
    <source>
        <strain evidence="1 2">IAM14233</strain>
    </source>
</reference>
<evidence type="ECO:0000313" key="2">
    <source>
        <dbReference type="Proteomes" id="UP000267342"/>
    </source>
</evidence>
<dbReference type="Proteomes" id="UP000267342">
    <property type="component" value="Chromosome"/>
</dbReference>
<dbReference type="EMBL" id="AP018933">
    <property type="protein sequence ID" value="BBG29787.1"/>
    <property type="molecule type" value="Genomic_DNA"/>
</dbReference>
<sequence length="130" mass="14453">MEVRVLACVKDRRGMRLLLEAACGRLHCRAGGDTAFTVGDVTDIELDMTHICTWGVDALPARTADDRFDTAPQYSWLTGTLERNGNDQTVYWLELGQSLMAVEIDGLPNAAERVTLRCPHDALYAFDTHL</sequence>
<keyword evidence="2" id="KW-1185">Reference proteome</keyword>